<reference evidence="1" key="1">
    <citation type="submission" date="2018-05" db="EMBL/GenBank/DDBJ databases">
        <authorList>
            <person name="Lanie J.A."/>
            <person name="Ng W.-L."/>
            <person name="Kazmierczak K.M."/>
            <person name="Andrzejewski T.M."/>
            <person name="Davidsen T.M."/>
            <person name="Wayne K.J."/>
            <person name="Tettelin H."/>
            <person name="Glass J.I."/>
            <person name="Rusch D."/>
            <person name="Podicherti R."/>
            <person name="Tsui H.-C.T."/>
            <person name="Winkler M.E."/>
        </authorList>
    </citation>
    <scope>NUCLEOTIDE SEQUENCE</scope>
</reference>
<dbReference type="Gene3D" id="2.50.20.10">
    <property type="entry name" value="Lipoprotein localisation LolA/LolB/LppX"/>
    <property type="match status" value="1"/>
</dbReference>
<dbReference type="AlphaFoldDB" id="A0A382M6R3"/>
<feature type="non-terminal residue" evidence="1">
    <location>
        <position position="71"/>
    </location>
</feature>
<name>A0A382M6R3_9ZZZZ</name>
<protein>
    <recommendedName>
        <fullName evidence="2">Outer-membrane lipoprotein carrier protein</fullName>
    </recommendedName>
</protein>
<dbReference type="EMBL" id="UINC01091683">
    <property type="protein sequence ID" value="SVC44643.1"/>
    <property type="molecule type" value="Genomic_DNA"/>
</dbReference>
<dbReference type="SUPFAM" id="SSF89392">
    <property type="entry name" value="Prokaryotic lipoproteins and lipoprotein localization factors"/>
    <property type="match status" value="1"/>
</dbReference>
<sequence length="71" mass="8260">MTKLKLILFIFIYFFSIAPSSAENQKDPLQTFLKNLESLEVSFVQILMNENGEQLEKTEGVLYLQPPVKFF</sequence>
<proteinExistence type="predicted"/>
<dbReference type="InterPro" id="IPR029046">
    <property type="entry name" value="LolA/LolB/LppX"/>
</dbReference>
<evidence type="ECO:0008006" key="2">
    <source>
        <dbReference type="Google" id="ProtNLM"/>
    </source>
</evidence>
<evidence type="ECO:0000313" key="1">
    <source>
        <dbReference type="EMBL" id="SVC44643.1"/>
    </source>
</evidence>
<gene>
    <name evidence="1" type="ORF">METZ01_LOCUS297497</name>
</gene>
<organism evidence="1">
    <name type="scientific">marine metagenome</name>
    <dbReference type="NCBI Taxonomy" id="408172"/>
    <lineage>
        <taxon>unclassified sequences</taxon>
        <taxon>metagenomes</taxon>
        <taxon>ecological metagenomes</taxon>
    </lineage>
</organism>
<accession>A0A382M6R3</accession>